<dbReference type="InterPro" id="IPR047137">
    <property type="entry name" value="ORF3"/>
</dbReference>
<proteinExistence type="predicted"/>
<dbReference type="PANTHER" id="PTHR33824">
    <property type="entry name" value="POLYKETIDE CYCLASE/DEHYDRASE AND LIPID TRANSPORT SUPERFAMILY PROTEIN"/>
    <property type="match status" value="1"/>
</dbReference>
<evidence type="ECO:0000259" key="2">
    <source>
        <dbReference type="Pfam" id="PF03364"/>
    </source>
</evidence>
<dbReference type="Gene3D" id="3.30.530.20">
    <property type="match status" value="1"/>
</dbReference>
<dbReference type="Pfam" id="PF03364">
    <property type="entry name" value="Polyketide_cyc"/>
    <property type="match status" value="1"/>
</dbReference>
<reference evidence="3 4" key="1">
    <citation type="submission" date="2023-07" db="EMBL/GenBank/DDBJ databases">
        <title>Comparative genomics of wheat-associated soil bacteria to identify genetic determinants of phenazine resistance.</title>
        <authorList>
            <person name="Mouncey N."/>
        </authorList>
    </citation>
    <scope>NUCLEOTIDE SEQUENCE [LARGE SCALE GENOMIC DNA]</scope>
    <source>
        <strain evidence="3 4">W1I3</strain>
    </source>
</reference>
<dbReference type="Proteomes" id="UP001236806">
    <property type="component" value="Unassembled WGS sequence"/>
</dbReference>
<name>A0ABU0PLB0_9MICC</name>
<dbReference type="EMBL" id="JAUSXB010000001">
    <property type="protein sequence ID" value="MDQ0674482.1"/>
    <property type="molecule type" value="Genomic_DNA"/>
</dbReference>
<feature type="region of interest" description="Disordered" evidence="1">
    <location>
        <begin position="203"/>
        <end position="265"/>
    </location>
</feature>
<dbReference type="RefSeq" id="WP_306636083.1">
    <property type="nucleotide sequence ID" value="NZ_JAUSXB010000001.1"/>
</dbReference>
<dbReference type="SUPFAM" id="SSF55961">
    <property type="entry name" value="Bet v1-like"/>
    <property type="match status" value="1"/>
</dbReference>
<feature type="domain" description="Coenzyme Q-binding protein COQ10 START" evidence="2">
    <location>
        <begin position="11"/>
        <end position="131"/>
    </location>
</feature>
<dbReference type="CDD" id="cd07817">
    <property type="entry name" value="SRPBCC_8"/>
    <property type="match status" value="1"/>
</dbReference>
<organism evidence="3 4">
    <name type="scientific">Pseudarthrobacter siccitolerans</name>
    <dbReference type="NCBI Taxonomy" id="861266"/>
    <lineage>
        <taxon>Bacteria</taxon>
        <taxon>Bacillati</taxon>
        <taxon>Actinomycetota</taxon>
        <taxon>Actinomycetes</taxon>
        <taxon>Micrococcales</taxon>
        <taxon>Micrococcaceae</taxon>
        <taxon>Pseudarthrobacter</taxon>
    </lineage>
</organism>
<dbReference type="InterPro" id="IPR005031">
    <property type="entry name" value="COQ10_START"/>
</dbReference>
<keyword evidence="4" id="KW-1185">Reference proteome</keyword>
<dbReference type="InterPro" id="IPR023393">
    <property type="entry name" value="START-like_dom_sf"/>
</dbReference>
<protein>
    <submittedName>
        <fullName evidence="3">Carbon monoxide dehydrogenase subunit G</fullName>
    </submittedName>
</protein>
<feature type="compositionally biased region" description="Gly residues" evidence="1">
    <location>
        <begin position="318"/>
        <end position="327"/>
    </location>
</feature>
<evidence type="ECO:0000313" key="3">
    <source>
        <dbReference type="EMBL" id="MDQ0674482.1"/>
    </source>
</evidence>
<comment type="caution">
    <text evidence="3">The sequence shown here is derived from an EMBL/GenBank/DDBJ whole genome shotgun (WGS) entry which is preliminary data.</text>
</comment>
<feature type="compositionally biased region" description="Low complexity" evidence="1">
    <location>
        <begin position="210"/>
        <end position="265"/>
    </location>
</feature>
<accession>A0ABU0PLB0</accession>
<evidence type="ECO:0000313" key="4">
    <source>
        <dbReference type="Proteomes" id="UP001236806"/>
    </source>
</evidence>
<dbReference type="PANTHER" id="PTHR33824:SF7">
    <property type="entry name" value="POLYKETIDE CYCLASE_DEHYDRASE AND LIPID TRANSPORT SUPERFAMILY PROTEIN"/>
    <property type="match status" value="1"/>
</dbReference>
<sequence length="327" mass="33326">MSTKVEKRILVNVPVSTAYNQWTQFEEFPHFMGGVKSVTQLSDDRLQWVAEIGGVRREWEARILEQIPDRKVAWAATEGATNAGAVDFEDVGGGQTSIQLTLEYEPEGLIEKVGDKLNVVDRQAEADLKRFKEFIEDEGYASGAWRGSVSSGAPVGTPGVEDAAGSRGDSGKAGVSGKVAAGVGVAAVAGAAAAMAAGTNKGTTEAADETVTPVVPGEPVTVTPLTTDTTTDAAATGTGTGTSTMGTAGAGMSATGTTAAAGSTGSVADLGDDRVGHAFDQTNGLVDTTGESDETLEGENLSAGERAENERRPDGGLPPLGGNLGQH</sequence>
<feature type="region of interest" description="Disordered" evidence="1">
    <location>
        <begin position="279"/>
        <end position="327"/>
    </location>
</feature>
<feature type="compositionally biased region" description="Basic and acidic residues" evidence="1">
    <location>
        <begin position="305"/>
        <end position="314"/>
    </location>
</feature>
<evidence type="ECO:0000256" key="1">
    <source>
        <dbReference type="SAM" id="MobiDB-lite"/>
    </source>
</evidence>
<feature type="region of interest" description="Disordered" evidence="1">
    <location>
        <begin position="148"/>
        <end position="172"/>
    </location>
</feature>
<gene>
    <name evidence="3" type="ORF">QFZ36_002043</name>
</gene>